<proteinExistence type="predicted"/>
<comment type="caution">
    <text evidence="1">The sequence shown here is derived from an EMBL/GenBank/DDBJ whole genome shotgun (WGS) entry which is preliminary data.</text>
</comment>
<protein>
    <submittedName>
        <fullName evidence="1">Uncharacterized protein</fullName>
    </submittedName>
</protein>
<organism evidence="1">
    <name type="scientific">marine sediment metagenome</name>
    <dbReference type="NCBI Taxonomy" id="412755"/>
    <lineage>
        <taxon>unclassified sequences</taxon>
        <taxon>metagenomes</taxon>
        <taxon>ecological metagenomes</taxon>
    </lineage>
</organism>
<accession>A0A0F9F149</accession>
<reference evidence="1" key="1">
    <citation type="journal article" date="2015" name="Nature">
        <title>Complex archaea that bridge the gap between prokaryotes and eukaryotes.</title>
        <authorList>
            <person name="Spang A."/>
            <person name="Saw J.H."/>
            <person name="Jorgensen S.L."/>
            <person name="Zaremba-Niedzwiedzka K."/>
            <person name="Martijn J."/>
            <person name="Lind A.E."/>
            <person name="van Eijk R."/>
            <person name="Schleper C."/>
            <person name="Guy L."/>
            <person name="Ettema T.J."/>
        </authorList>
    </citation>
    <scope>NUCLEOTIDE SEQUENCE</scope>
</reference>
<name>A0A0F9F149_9ZZZZ</name>
<evidence type="ECO:0000313" key="1">
    <source>
        <dbReference type="EMBL" id="KKL44772.1"/>
    </source>
</evidence>
<dbReference type="AlphaFoldDB" id="A0A0F9F149"/>
<dbReference type="EMBL" id="LAZR01034636">
    <property type="protein sequence ID" value="KKL44772.1"/>
    <property type="molecule type" value="Genomic_DNA"/>
</dbReference>
<sequence>MTLDEAMFAGFLNGADTAVAILENVLHETNPIEQLQILKLVQDDVAKEVADRMEDAGREPAP</sequence>
<gene>
    <name evidence="1" type="ORF">LCGC14_2362330</name>
</gene>